<dbReference type="PANTHER" id="PTHR33116:SF70">
    <property type="entry name" value="NON-LTR RETROELEMENT REVERSE TRANSCRIPTASE-LIKE PROTEIN"/>
    <property type="match status" value="1"/>
</dbReference>
<name>A0A8J4QV45_9ROSI</name>
<dbReference type="AlphaFoldDB" id="A0A8J4QV45"/>
<organism evidence="1 2">
    <name type="scientific">Castanea mollissima</name>
    <name type="common">Chinese chestnut</name>
    <dbReference type="NCBI Taxonomy" id="60419"/>
    <lineage>
        <taxon>Eukaryota</taxon>
        <taxon>Viridiplantae</taxon>
        <taxon>Streptophyta</taxon>
        <taxon>Embryophyta</taxon>
        <taxon>Tracheophyta</taxon>
        <taxon>Spermatophyta</taxon>
        <taxon>Magnoliopsida</taxon>
        <taxon>eudicotyledons</taxon>
        <taxon>Gunneridae</taxon>
        <taxon>Pentapetalae</taxon>
        <taxon>rosids</taxon>
        <taxon>fabids</taxon>
        <taxon>Fagales</taxon>
        <taxon>Fagaceae</taxon>
        <taxon>Castanea</taxon>
    </lineage>
</organism>
<reference evidence="1" key="1">
    <citation type="submission" date="2020-03" db="EMBL/GenBank/DDBJ databases">
        <title>Castanea mollissima Vanexum genome sequencing.</title>
        <authorList>
            <person name="Staton M."/>
        </authorList>
    </citation>
    <scope>NUCLEOTIDE SEQUENCE</scope>
    <source>
        <tissue evidence="1">Leaf</tissue>
    </source>
</reference>
<dbReference type="PANTHER" id="PTHR33116">
    <property type="entry name" value="REVERSE TRANSCRIPTASE ZINC-BINDING DOMAIN-CONTAINING PROTEIN-RELATED-RELATED"/>
    <property type="match status" value="1"/>
</dbReference>
<dbReference type="Proteomes" id="UP000737018">
    <property type="component" value="Unassembled WGS sequence"/>
</dbReference>
<keyword evidence="2" id="KW-1185">Reference proteome</keyword>
<sequence length="171" mass="19927">MPIVQDLGKYLGMPLLTKRKTTTAFQSLLEKIHTRIQAWQSKLLSQEGRITLIKSILSPLTYYQIQTNIIPRSITSSIDKSIRNFLWGDTPTQWHVHLINWETLTRSKVFGNLGIRDSKTTNDAFLMNQEWRLWRNPHTLLANFLSQKHCRTSDFLRTTPHTGSHSWKALL</sequence>
<evidence type="ECO:0000313" key="1">
    <source>
        <dbReference type="EMBL" id="KAF3952487.1"/>
    </source>
</evidence>
<protein>
    <submittedName>
        <fullName evidence="1">Uncharacterized protein</fullName>
    </submittedName>
</protein>
<evidence type="ECO:0000313" key="2">
    <source>
        <dbReference type="Proteomes" id="UP000737018"/>
    </source>
</evidence>
<accession>A0A8J4QV45</accession>
<dbReference type="EMBL" id="JRKL02004484">
    <property type="protein sequence ID" value="KAF3952487.1"/>
    <property type="molecule type" value="Genomic_DNA"/>
</dbReference>
<proteinExistence type="predicted"/>
<comment type="caution">
    <text evidence="1">The sequence shown here is derived from an EMBL/GenBank/DDBJ whole genome shotgun (WGS) entry which is preliminary data.</text>
</comment>
<gene>
    <name evidence="1" type="ORF">CMV_021962</name>
</gene>
<dbReference type="OrthoDB" id="1728428at2759"/>